<keyword evidence="2 4" id="KW-0396">Initiation factor</keyword>
<feature type="compositionally biased region" description="Basic and acidic residues" evidence="5">
    <location>
        <begin position="237"/>
        <end position="263"/>
    </location>
</feature>
<keyword evidence="8" id="KW-1185">Reference proteome</keyword>
<comment type="subunit">
    <text evidence="4">Component of the eukaryotic translation initiation factor 3 (eIF-3) complex.</text>
</comment>
<feature type="compositionally biased region" description="Low complexity" evidence="5">
    <location>
        <begin position="8"/>
        <end position="17"/>
    </location>
</feature>
<dbReference type="SUPFAM" id="SSF46785">
    <property type="entry name" value="Winged helix' DNA-binding domain"/>
    <property type="match status" value="1"/>
</dbReference>
<dbReference type="OrthoDB" id="29647at2759"/>
<dbReference type="OMA" id="FRCGLIK"/>
<dbReference type="Pfam" id="PF05470">
    <property type="entry name" value="eIF-3c_N"/>
    <property type="match status" value="1"/>
</dbReference>
<evidence type="ECO:0000259" key="6">
    <source>
        <dbReference type="PROSITE" id="PS50250"/>
    </source>
</evidence>
<dbReference type="GO" id="GO:0033290">
    <property type="term" value="C:eukaryotic 48S preinitiation complex"/>
    <property type="evidence" value="ECO:0007669"/>
    <property type="project" value="UniProtKB-UniRule"/>
</dbReference>
<evidence type="ECO:0000256" key="4">
    <source>
        <dbReference type="HAMAP-Rule" id="MF_03002"/>
    </source>
</evidence>
<protein>
    <recommendedName>
        <fullName evidence="4">Eukaryotic translation initiation factor 3 subunit C</fullName>
        <shortName evidence="4">eIF3c</shortName>
    </recommendedName>
    <alternativeName>
        <fullName evidence="4">Eukaryotic translation initiation factor 3 subunit 8</fullName>
    </alternativeName>
</protein>
<dbReference type="GO" id="GO:0001732">
    <property type="term" value="P:formation of cytoplasmic translation initiation complex"/>
    <property type="evidence" value="ECO:0007669"/>
    <property type="project" value="UniProtKB-UniRule"/>
</dbReference>
<dbReference type="GO" id="GO:0031369">
    <property type="term" value="F:translation initiation factor binding"/>
    <property type="evidence" value="ECO:0007669"/>
    <property type="project" value="InterPro"/>
</dbReference>
<dbReference type="InterPro" id="IPR027516">
    <property type="entry name" value="EIF3C"/>
</dbReference>
<comment type="similarity">
    <text evidence="4">Belongs to the eIF-3 subunit C family.</text>
</comment>
<evidence type="ECO:0000256" key="1">
    <source>
        <dbReference type="ARBA" id="ARBA00022490"/>
    </source>
</evidence>
<dbReference type="PROSITE" id="PS50250">
    <property type="entry name" value="PCI"/>
    <property type="match status" value="1"/>
</dbReference>
<dbReference type="HAMAP" id="MF_03002">
    <property type="entry name" value="eIF3c"/>
    <property type="match status" value="1"/>
</dbReference>
<dbReference type="AlphaFoldDB" id="A0A226EN37"/>
<evidence type="ECO:0000256" key="3">
    <source>
        <dbReference type="ARBA" id="ARBA00022917"/>
    </source>
</evidence>
<feature type="region of interest" description="Disordered" evidence="5">
    <location>
        <begin position="168"/>
        <end position="299"/>
    </location>
</feature>
<feature type="compositionally biased region" description="Acidic residues" evidence="5">
    <location>
        <begin position="169"/>
        <end position="180"/>
    </location>
</feature>
<dbReference type="GO" id="GO:0003723">
    <property type="term" value="F:RNA binding"/>
    <property type="evidence" value="ECO:0007669"/>
    <property type="project" value="InterPro"/>
</dbReference>
<comment type="function">
    <text evidence="4">Component of the eukaryotic translation initiation factor 3 (eIF-3) complex, which is involved in protein synthesis of a specialized repertoire of mRNAs and, together with other initiation factors, stimulates binding of mRNA and methionyl-tRNAi to the 40S ribosome. The eIF-3 complex specifically targets and initiates translation of a subset of mRNAs involved in cell proliferation.</text>
</comment>
<feature type="compositionally biased region" description="Basic and acidic residues" evidence="5">
    <location>
        <begin position="181"/>
        <end position="198"/>
    </location>
</feature>
<dbReference type="STRING" id="158441.A0A226EN37"/>
<dbReference type="Proteomes" id="UP000198287">
    <property type="component" value="Unassembled WGS sequence"/>
</dbReference>
<reference evidence="7 8" key="1">
    <citation type="submission" date="2015-12" db="EMBL/GenBank/DDBJ databases">
        <title>The genome of Folsomia candida.</title>
        <authorList>
            <person name="Faddeeva A."/>
            <person name="Derks M.F."/>
            <person name="Anvar Y."/>
            <person name="Smit S."/>
            <person name="Van Straalen N."/>
            <person name="Roelofs D."/>
        </authorList>
    </citation>
    <scope>NUCLEOTIDE SEQUENCE [LARGE SCALE GENOMIC DNA]</scope>
    <source>
        <strain evidence="7 8">VU population</strain>
        <tissue evidence="7">Whole body</tissue>
    </source>
</reference>
<dbReference type="SMART" id="SM00088">
    <property type="entry name" value="PINT"/>
    <property type="match status" value="1"/>
</dbReference>
<dbReference type="GO" id="GO:0005852">
    <property type="term" value="C:eukaryotic translation initiation factor 3 complex"/>
    <property type="evidence" value="ECO:0007669"/>
    <property type="project" value="UniProtKB-UniRule"/>
</dbReference>
<feature type="compositionally biased region" description="Basic and acidic residues" evidence="5">
    <location>
        <begin position="883"/>
        <end position="928"/>
    </location>
</feature>
<evidence type="ECO:0000313" key="7">
    <source>
        <dbReference type="EMBL" id="OXA58700.1"/>
    </source>
</evidence>
<dbReference type="InterPro" id="IPR008905">
    <property type="entry name" value="EIF3C_N_dom"/>
</dbReference>
<dbReference type="PANTHER" id="PTHR13937">
    <property type="entry name" value="EUKARYOTIC TRANSLATION INITATION FACTOR 3, SUBUNIT 8 EIF3S8 -RELATED"/>
    <property type="match status" value="1"/>
</dbReference>
<dbReference type="InterPro" id="IPR036390">
    <property type="entry name" value="WH_DNA-bd_sf"/>
</dbReference>
<organism evidence="7 8">
    <name type="scientific">Folsomia candida</name>
    <name type="common">Springtail</name>
    <dbReference type="NCBI Taxonomy" id="158441"/>
    <lineage>
        <taxon>Eukaryota</taxon>
        <taxon>Metazoa</taxon>
        <taxon>Ecdysozoa</taxon>
        <taxon>Arthropoda</taxon>
        <taxon>Hexapoda</taxon>
        <taxon>Collembola</taxon>
        <taxon>Entomobryomorpha</taxon>
        <taxon>Isotomoidea</taxon>
        <taxon>Isotomidae</taxon>
        <taxon>Proisotominae</taxon>
        <taxon>Folsomia</taxon>
    </lineage>
</organism>
<feature type="region of interest" description="Disordered" evidence="5">
    <location>
        <begin position="848"/>
        <end position="928"/>
    </location>
</feature>
<accession>A0A226EN37</accession>
<evidence type="ECO:0000256" key="5">
    <source>
        <dbReference type="SAM" id="MobiDB-lite"/>
    </source>
</evidence>
<comment type="subcellular location">
    <subcellularLocation>
        <location evidence="4">Cytoplasm</location>
    </subcellularLocation>
</comment>
<keyword evidence="1 4" id="KW-0963">Cytoplasm</keyword>
<comment type="caution">
    <text evidence="7">The sequence shown here is derived from an EMBL/GenBank/DDBJ whole genome shotgun (WGS) entry which is preliminary data.</text>
</comment>
<dbReference type="Pfam" id="PF01399">
    <property type="entry name" value="PCI"/>
    <property type="match status" value="1"/>
</dbReference>
<gene>
    <name evidence="7" type="ORF">Fcan01_08447</name>
</gene>
<feature type="compositionally biased region" description="Gly residues" evidence="5">
    <location>
        <begin position="855"/>
        <end position="864"/>
    </location>
</feature>
<evidence type="ECO:0000256" key="2">
    <source>
        <dbReference type="ARBA" id="ARBA00022540"/>
    </source>
</evidence>
<evidence type="ECO:0000313" key="8">
    <source>
        <dbReference type="Proteomes" id="UP000198287"/>
    </source>
</evidence>
<sequence length="928" mass="108257">MSKFYAQGSGSESSGSSSEDDDNEAPVPSKPIPAGKQTVYISDDDEEDSGKRVVRSAKEKRYEEMLGHVKKIKNFKKNNDMSNILDCFEDLIKAHQKALPVIVKEENGSTPLFYLKTLGQMENYVNQQWENKKNMSKINSKCLATLRQKLRKYNKDFEEELLKYRDNPELLDDDDDDLEEKQEARDESGSESEGEKKEKKLKKPSTKKPKDDNESDDSIDWGSDSDESSSSSDEDYADIRSKFLKKTTDKDDAKEKKKADRDKRMQRKKLAKDDDLDDGEGWSVVTGGAQVERPKMFPKDSEINTPAVIKKLAEITAIRGKKGTDRREQIDLLNELETIASAHALGPAVQVKIGFAIVAALFDYSLKVHELQKVQYWIKLIDKINELLNLAIAHKDMKIDENVPEDSEEMEKSPYRVRSCLMTVFERMDEEFLKVLKELDSHSFEYVERVQDERRICEMLERLLTYIISNHLAEDKGIMCRAYYKKIEHMYYKFDVRVLKKKRGEYNGETSVDEMQRLAGYIYAFDTTDRLRTRSILCHIYHHALHDNWFEARDLILMSHLQEVIQHSDPTTQIMYNRAMVQLGICAFRHESVLDSHNCLADLMMSGRVKELLAQGLMPQHRHDRSPEQEKIERSRQVPFHMQLSLDVIECVYLVSAMLIEVPYIAEHEFDAKRRPISKTFYHQLRTLEKQSLTGPAESMREHVVASARHMKKGDWRKCYNALVNEKMDRKVWHYFAIYEYTKDEKQFGVKEMLRRKIREESLRTYLFTYSNVYDSVSIPRLAEMYEMEFQQVHSVVAKMIINQELAASMDEPTKTVVLHRTEPTRLQCMLLQLSDKVNILRETSDRTFETKLQGGPGTMGPGSKGRQFNRMDWKNRRPNQPRGDHHNRGDRDHNRGGDRDHNRGDRNRGDREHNNRDRENQREVVAH</sequence>
<dbReference type="GO" id="GO:0016282">
    <property type="term" value="C:eukaryotic 43S preinitiation complex"/>
    <property type="evidence" value="ECO:0007669"/>
    <property type="project" value="UniProtKB-UniRule"/>
</dbReference>
<dbReference type="PANTHER" id="PTHR13937:SF0">
    <property type="entry name" value="EUKARYOTIC TRANSLATION INITIATION FACTOR 3 SUBUNIT C-RELATED"/>
    <property type="match status" value="1"/>
</dbReference>
<feature type="region of interest" description="Disordered" evidence="5">
    <location>
        <begin position="1"/>
        <end position="54"/>
    </location>
</feature>
<feature type="compositionally biased region" description="Acidic residues" evidence="5">
    <location>
        <begin position="213"/>
        <end position="236"/>
    </location>
</feature>
<proteinExistence type="inferred from homology"/>
<feature type="domain" description="PCI" evidence="6">
    <location>
        <begin position="640"/>
        <end position="824"/>
    </location>
</feature>
<name>A0A226EN37_FOLCA</name>
<dbReference type="EMBL" id="LNIX01000003">
    <property type="protein sequence ID" value="OXA58700.1"/>
    <property type="molecule type" value="Genomic_DNA"/>
</dbReference>
<dbReference type="GO" id="GO:0003743">
    <property type="term" value="F:translation initiation factor activity"/>
    <property type="evidence" value="ECO:0007669"/>
    <property type="project" value="UniProtKB-UniRule"/>
</dbReference>
<dbReference type="InterPro" id="IPR000717">
    <property type="entry name" value="PCI_dom"/>
</dbReference>
<keyword evidence="3 4" id="KW-0648">Protein biosynthesis</keyword>